<organism evidence="5 6">
    <name type="scientific">Pristionchus pacificus</name>
    <name type="common">Parasitic nematode worm</name>
    <dbReference type="NCBI Taxonomy" id="54126"/>
    <lineage>
        <taxon>Eukaryota</taxon>
        <taxon>Metazoa</taxon>
        <taxon>Ecdysozoa</taxon>
        <taxon>Nematoda</taxon>
        <taxon>Chromadorea</taxon>
        <taxon>Rhabditida</taxon>
        <taxon>Rhabditina</taxon>
        <taxon>Diplogasteromorpha</taxon>
        <taxon>Diplogasteroidea</taxon>
        <taxon>Neodiplogasteridae</taxon>
        <taxon>Pristionchus</taxon>
    </lineage>
</organism>
<comment type="similarity">
    <text evidence="1">Belongs to the universal ribosomal protein uS14 family.</text>
</comment>
<keyword evidence="2" id="KW-0689">Ribosomal protein</keyword>
<keyword evidence="3" id="KW-0687">Ribonucleoprotein</keyword>
<gene>
    <name evidence="5" type="primary">WBGene00304561</name>
</gene>
<evidence type="ECO:0000313" key="5">
    <source>
        <dbReference type="EnsemblMetazoa" id="PPA46782.1"/>
    </source>
</evidence>
<dbReference type="Proteomes" id="UP000005239">
    <property type="component" value="Unassembled WGS sequence"/>
</dbReference>
<dbReference type="InterPro" id="IPR001209">
    <property type="entry name" value="Ribosomal_uS14"/>
</dbReference>
<dbReference type="OrthoDB" id="413436at2759"/>
<keyword evidence="6" id="KW-1185">Reference proteome</keyword>
<evidence type="ECO:0000313" key="6">
    <source>
        <dbReference type="Proteomes" id="UP000005239"/>
    </source>
</evidence>
<dbReference type="PANTHER" id="PTHR19836:SF19">
    <property type="entry name" value="SMALL RIBOSOMAL SUBUNIT PROTEIN US14M"/>
    <property type="match status" value="1"/>
</dbReference>
<keyword evidence="4" id="KW-0812">Transmembrane</keyword>
<evidence type="ECO:0000256" key="4">
    <source>
        <dbReference type="SAM" id="Phobius"/>
    </source>
</evidence>
<dbReference type="SUPFAM" id="SSF57716">
    <property type="entry name" value="Glucocorticoid receptor-like (DNA-binding domain)"/>
    <property type="match status" value="1"/>
</dbReference>
<evidence type="ECO:0000256" key="2">
    <source>
        <dbReference type="ARBA" id="ARBA00022980"/>
    </source>
</evidence>
<dbReference type="GO" id="GO:0005763">
    <property type="term" value="C:mitochondrial small ribosomal subunit"/>
    <property type="evidence" value="ECO:0000318"/>
    <property type="project" value="GO_Central"/>
</dbReference>
<keyword evidence="4" id="KW-1133">Transmembrane helix</keyword>
<dbReference type="AlphaFoldDB" id="A0A8R1Z2X0"/>
<sequence length="123" mass="14668">MCFILTFLFHVSQNILLIFLRISLLNMIIIFFLSRRECVQETGEQRMRLKALKWNTVLPQAIRDAAAEELNNMPKYSHPRLVLNMCMFTGRQRGKIKPYRLNRHLFRKFADHSQLSGVQRAMW</sequence>
<protein>
    <submittedName>
        <fullName evidence="5">Uncharacterized protein</fullName>
    </submittedName>
</protein>
<dbReference type="Gene3D" id="1.10.287.1480">
    <property type="match status" value="1"/>
</dbReference>
<evidence type="ECO:0000256" key="1">
    <source>
        <dbReference type="ARBA" id="ARBA00009083"/>
    </source>
</evidence>
<feature type="transmembrane region" description="Helical" evidence="4">
    <location>
        <begin position="15"/>
        <end position="33"/>
    </location>
</feature>
<proteinExistence type="inferred from homology"/>
<dbReference type="GO" id="GO:0003735">
    <property type="term" value="F:structural constituent of ribosome"/>
    <property type="evidence" value="ECO:0000318"/>
    <property type="project" value="GO_Central"/>
</dbReference>
<reference evidence="6" key="1">
    <citation type="journal article" date="2008" name="Nat. Genet.">
        <title>The Pristionchus pacificus genome provides a unique perspective on nematode lifestyle and parasitism.</title>
        <authorList>
            <person name="Dieterich C."/>
            <person name="Clifton S.W."/>
            <person name="Schuster L.N."/>
            <person name="Chinwalla A."/>
            <person name="Delehaunty K."/>
            <person name="Dinkelacker I."/>
            <person name="Fulton L."/>
            <person name="Fulton R."/>
            <person name="Godfrey J."/>
            <person name="Minx P."/>
            <person name="Mitreva M."/>
            <person name="Roeseler W."/>
            <person name="Tian H."/>
            <person name="Witte H."/>
            <person name="Yang S.P."/>
            <person name="Wilson R.K."/>
            <person name="Sommer R.J."/>
        </authorList>
    </citation>
    <scope>NUCLEOTIDE SEQUENCE [LARGE SCALE GENOMIC DNA]</scope>
    <source>
        <strain evidence="6">PS312</strain>
    </source>
</reference>
<dbReference type="PANTHER" id="PTHR19836">
    <property type="entry name" value="30S RIBOSOMAL PROTEIN S14"/>
    <property type="match status" value="1"/>
</dbReference>
<dbReference type="EnsemblMetazoa" id="PPA46782.1">
    <property type="protein sequence ID" value="PPA46782.1"/>
    <property type="gene ID" value="WBGene00304561"/>
</dbReference>
<accession>A0A8R1Z2X0</accession>
<name>A0A8R1Z2X0_PRIPA</name>
<dbReference type="GO" id="GO:0006412">
    <property type="term" value="P:translation"/>
    <property type="evidence" value="ECO:0000318"/>
    <property type="project" value="GO_Central"/>
</dbReference>
<keyword evidence="4" id="KW-0472">Membrane</keyword>
<evidence type="ECO:0000256" key="3">
    <source>
        <dbReference type="ARBA" id="ARBA00023274"/>
    </source>
</evidence>
<dbReference type="Pfam" id="PF00253">
    <property type="entry name" value="Ribosomal_S14"/>
    <property type="match status" value="1"/>
</dbReference>
<reference evidence="5" key="2">
    <citation type="submission" date="2022-06" db="UniProtKB">
        <authorList>
            <consortium name="EnsemblMetazoa"/>
        </authorList>
    </citation>
    <scope>IDENTIFICATION</scope>
    <source>
        <strain evidence="5">PS312</strain>
    </source>
</reference>